<evidence type="ECO:0000313" key="14">
    <source>
        <dbReference type="EMBL" id="CAE6430572.1"/>
    </source>
</evidence>
<evidence type="ECO:0000313" key="16">
    <source>
        <dbReference type="Proteomes" id="UP000663861"/>
    </source>
</evidence>
<evidence type="ECO:0000256" key="6">
    <source>
        <dbReference type="ARBA" id="ARBA00022989"/>
    </source>
</evidence>
<dbReference type="GO" id="GO:0003735">
    <property type="term" value="F:structural constituent of ribosome"/>
    <property type="evidence" value="ECO:0007669"/>
    <property type="project" value="InterPro"/>
</dbReference>
<keyword evidence="7" id="KW-0333">Golgi apparatus</keyword>
<dbReference type="InterPro" id="IPR020568">
    <property type="entry name" value="Ribosomal_Su5_D2-typ_SF"/>
</dbReference>
<dbReference type="PANTHER" id="PTHR14043:SF2">
    <property type="entry name" value="HOMEOBOX PROTEIN CUT"/>
    <property type="match status" value="1"/>
</dbReference>
<feature type="domain" description="CASP C-terminal" evidence="12">
    <location>
        <begin position="740"/>
        <end position="963"/>
    </location>
</feature>
<evidence type="ECO:0000256" key="11">
    <source>
        <dbReference type="SAM" id="MobiDB-lite"/>
    </source>
</evidence>
<dbReference type="EMBL" id="CAJMWY010000375">
    <property type="protein sequence ID" value="CAE6430572.1"/>
    <property type="molecule type" value="Genomic_DNA"/>
</dbReference>
<evidence type="ECO:0000256" key="10">
    <source>
        <dbReference type="SAM" id="Coils"/>
    </source>
</evidence>
<dbReference type="GO" id="GO:0005840">
    <property type="term" value="C:ribosome"/>
    <property type="evidence" value="ECO:0007669"/>
    <property type="project" value="UniProtKB-KW"/>
</dbReference>
<feature type="coiled-coil region" evidence="10">
    <location>
        <begin position="816"/>
        <end position="864"/>
    </location>
</feature>
<evidence type="ECO:0000256" key="5">
    <source>
        <dbReference type="ARBA" id="ARBA00022692"/>
    </source>
</evidence>
<dbReference type="InterPro" id="IPR014721">
    <property type="entry name" value="Ribsml_uS5_D2-typ_fold_subgr"/>
</dbReference>
<feature type="domain" description="Cux N-terminal" evidence="13">
    <location>
        <begin position="331"/>
        <end position="440"/>
    </location>
</feature>
<gene>
    <name evidence="14" type="ORF">RDB_LOCUS25015</name>
    <name evidence="15" type="ORF">RDB_LOCUS64727</name>
</gene>
<dbReference type="Pfam" id="PF08172">
    <property type="entry name" value="CASP_C"/>
    <property type="match status" value="1"/>
</dbReference>
<dbReference type="Proteomes" id="UP000663888">
    <property type="component" value="Unassembled WGS sequence"/>
</dbReference>
<evidence type="ECO:0000256" key="1">
    <source>
        <dbReference type="ARBA" id="ARBA00004409"/>
    </source>
</evidence>
<dbReference type="Gene3D" id="3.30.230.10">
    <property type="match status" value="1"/>
</dbReference>
<evidence type="ECO:0000256" key="8">
    <source>
        <dbReference type="ARBA" id="ARBA00023054"/>
    </source>
</evidence>
<feature type="coiled-coil region" evidence="10">
    <location>
        <begin position="447"/>
        <end position="528"/>
    </location>
</feature>
<dbReference type="GO" id="GO:0000139">
    <property type="term" value="C:Golgi membrane"/>
    <property type="evidence" value="ECO:0007669"/>
    <property type="project" value="UniProtKB-SubCell"/>
</dbReference>
<evidence type="ECO:0000256" key="3">
    <source>
        <dbReference type="ARBA" id="ARBA00018691"/>
    </source>
</evidence>
<dbReference type="Pfam" id="PF25398">
    <property type="entry name" value="CUX1_N"/>
    <property type="match status" value="1"/>
</dbReference>
<dbReference type="Proteomes" id="UP000663861">
    <property type="component" value="Unassembled WGS sequence"/>
</dbReference>
<evidence type="ECO:0000259" key="12">
    <source>
        <dbReference type="Pfam" id="PF08172"/>
    </source>
</evidence>
<dbReference type="InterPro" id="IPR057476">
    <property type="entry name" value="Cux_N"/>
</dbReference>
<sequence>MQTVRLRQPLWQISRRYYASGPTAQFVPPASVPASIESAINPKYPPPSSSSFFTGRHEYNDSVSQLQDALNEAKRKLVISKLLPLPQKARNSLPVGRTAWKNQEGIALAVGSRLKTSQYRHILSLLSSLNALRSLAEVGNQPAVINDLAKVLQRYERIDKDELLAMKKNPVKFDMYGRSYTLGKRKESAARVWVIPTKPVAASVPETAVQKEISAELALAPTIPEVPVTEILVNNVPFAQYFKLPRDREKAIRPLQVTGLLGAYNIFALIRGGGVSGQAGALAHGIAKALAAHAPHVKPILVKDDGLRRDPRMVERKKTGRAKARKRVTMSDFTQALSVWKDIDLSELRKRLDTQGLEIVDNQKESVVGRKALADKTKEFKKLTDEEKPEAIKGLLKAYQNEIDALTKRCKSSDSAFLGVYKLLAEAPDPYPLLNSVVDMMVKVSDAEERQAELKNLREENAELKRQVNELGDAKKKADTLEEKMESVIQTRVSQKEAELNATYDEKMRNYEDREQDLQRQLTLTRGQLKDLRASHDTSQAKLLDHSERQEQEVDAKLAEMELITADLERANSRVAAVERRNEILRAEIESLRTGSDSVQRTQTLEAQLAESDAETQRLRVAFEELKGTTSETIAVAERKIAELEKETSARGTEIESLKSRLKQYADYDEIKRELGIMKFVEFGQDDDDEAPMPDPNADKANLQQGQSLEGLLMAKNRKLLEELTKIRVAHSELESSLQAVSEEIIHTRAELEKQTSLNERLENDLLQINQRASNGAAEREEAAPIGQDGLSGLNLGRKSTNVERAATPQPDNSILPIVTSQRDRFRQRNAELEEELRKQFESISELRNEIKTLQSDNMKLYEKVRYMQSYRDEGSASWSSVTAQANSDLGKYRTMYEDSLNPFQAFRGQEAARATQDLNVIERTVLIITRQVLGNRRARTAFIGYAFFLHGLVLYITYQCAGSSQSSVRIPAENVHI</sequence>
<evidence type="ECO:0000256" key="2">
    <source>
        <dbReference type="ARBA" id="ARBA00006415"/>
    </source>
</evidence>
<name>A0A8H2XM95_9AGAM</name>
<evidence type="ECO:0000259" key="13">
    <source>
        <dbReference type="Pfam" id="PF25398"/>
    </source>
</evidence>
<evidence type="ECO:0000313" key="15">
    <source>
        <dbReference type="EMBL" id="CAE6449104.1"/>
    </source>
</evidence>
<keyword evidence="8 10" id="KW-0175">Coiled coil</keyword>
<dbReference type="GO" id="GO:0006891">
    <property type="term" value="P:intra-Golgi vesicle-mediated transport"/>
    <property type="evidence" value="ECO:0007669"/>
    <property type="project" value="InterPro"/>
</dbReference>
<dbReference type="AlphaFoldDB" id="A0A8H2XM95"/>
<feature type="region of interest" description="Disordered" evidence="11">
    <location>
        <begin position="773"/>
        <end position="796"/>
    </location>
</feature>
<keyword evidence="6" id="KW-1133">Transmembrane helix</keyword>
<comment type="subcellular location">
    <subcellularLocation>
        <location evidence="1">Golgi apparatus membrane</location>
        <topology evidence="1">Single-pass type IV membrane protein</topology>
    </subcellularLocation>
</comment>
<comment type="similarity">
    <text evidence="2">Belongs to the CASP family.</text>
</comment>
<comment type="caution">
    <text evidence="14">The sequence shown here is derived from an EMBL/GenBank/DDBJ whole genome shotgun (WGS) entry which is preliminary data.</text>
</comment>
<accession>A0A8H2XM95</accession>
<keyword evidence="9" id="KW-0472">Membrane</keyword>
<evidence type="ECO:0000256" key="4">
    <source>
        <dbReference type="ARBA" id="ARBA00022448"/>
    </source>
</evidence>
<reference evidence="14" key="1">
    <citation type="submission" date="2021-01" db="EMBL/GenBank/DDBJ databases">
        <authorList>
            <person name="Kaushik A."/>
        </authorList>
    </citation>
    <scope>NUCLEOTIDE SEQUENCE</scope>
    <source>
        <strain evidence="15">AG4-R118</strain>
        <strain evidence="14">AG4-RS23</strain>
    </source>
</reference>
<proteinExistence type="inferred from homology"/>
<protein>
    <recommendedName>
        <fullName evidence="3">Protein CASP</fullName>
    </recommendedName>
</protein>
<dbReference type="GO" id="GO:0006412">
    <property type="term" value="P:translation"/>
    <property type="evidence" value="ECO:0007669"/>
    <property type="project" value="InterPro"/>
</dbReference>
<dbReference type="EMBL" id="CAJMWX010001037">
    <property type="protein sequence ID" value="CAE6449104.1"/>
    <property type="molecule type" value="Genomic_DNA"/>
</dbReference>
<dbReference type="SUPFAM" id="SSF54211">
    <property type="entry name" value="Ribosomal protein S5 domain 2-like"/>
    <property type="match status" value="1"/>
</dbReference>
<dbReference type="PROSITE" id="PS00360">
    <property type="entry name" value="RIBOSOMAL_S9"/>
    <property type="match status" value="1"/>
</dbReference>
<dbReference type="InterPro" id="IPR020574">
    <property type="entry name" value="Ribosomal_uS9_CS"/>
</dbReference>
<dbReference type="InterPro" id="IPR012955">
    <property type="entry name" value="CASP_C"/>
</dbReference>
<keyword evidence="4" id="KW-0813">Transport</keyword>
<evidence type="ECO:0000256" key="7">
    <source>
        <dbReference type="ARBA" id="ARBA00023034"/>
    </source>
</evidence>
<organism evidence="14 16">
    <name type="scientific">Rhizoctonia solani</name>
    <dbReference type="NCBI Taxonomy" id="456999"/>
    <lineage>
        <taxon>Eukaryota</taxon>
        <taxon>Fungi</taxon>
        <taxon>Dikarya</taxon>
        <taxon>Basidiomycota</taxon>
        <taxon>Agaricomycotina</taxon>
        <taxon>Agaricomycetes</taxon>
        <taxon>Cantharellales</taxon>
        <taxon>Ceratobasidiaceae</taxon>
        <taxon>Rhizoctonia</taxon>
    </lineage>
</organism>
<dbReference type="PANTHER" id="PTHR14043">
    <property type="entry name" value="CCAAT DISPLACEMENT PROTEIN-RELATED"/>
    <property type="match status" value="1"/>
</dbReference>
<dbReference type="GO" id="GO:1990904">
    <property type="term" value="C:ribonucleoprotein complex"/>
    <property type="evidence" value="ECO:0007669"/>
    <property type="project" value="UniProtKB-KW"/>
</dbReference>
<evidence type="ECO:0000256" key="9">
    <source>
        <dbReference type="ARBA" id="ARBA00023136"/>
    </source>
</evidence>
<feature type="coiled-coil region" evidence="10">
    <location>
        <begin position="561"/>
        <end position="595"/>
    </location>
</feature>
<keyword evidence="5" id="KW-0812">Transmembrane</keyword>